<comment type="caution">
    <text evidence="1">The sequence shown here is derived from an EMBL/GenBank/DDBJ whole genome shotgun (WGS) entry which is preliminary data.</text>
</comment>
<name>A0A846U0J1_9BACI</name>
<organism evidence="1 2">
    <name type="scientific">Mesobacillus selenatarsenatis</name>
    <dbReference type="NCBI Taxonomy" id="388741"/>
    <lineage>
        <taxon>Bacteria</taxon>
        <taxon>Bacillati</taxon>
        <taxon>Bacillota</taxon>
        <taxon>Bacilli</taxon>
        <taxon>Bacillales</taxon>
        <taxon>Bacillaceae</taxon>
        <taxon>Mesobacillus</taxon>
    </lineage>
</organism>
<protein>
    <submittedName>
        <fullName evidence="1">Uncharacterized protein</fullName>
    </submittedName>
</protein>
<dbReference type="EMBL" id="JAAVUM010000015">
    <property type="protein sequence ID" value="NKE07356.1"/>
    <property type="molecule type" value="Genomic_DNA"/>
</dbReference>
<sequence length="212" mass="23676">MSELAPTSDKFSPGLPHFVRTCPYFRQILVGASPFCLNLHLLQTKPRLGFPFLSELAPTSDKFSPGLPHFVRTCPYFRQILAGASPFCLNLHLLQTKSHLSFLILSEPAPTSDKITPELSHFVRTCTYFRQILAGASPFCLDLHLLQAKPRLGFPFLSELAPTSDKITPELSHFIRTCTYFRQILAGASPFCPNLHPLKQIALLTLILTSPK</sequence>
<evidence type="ECO:0000313" key="1">
    <source>
        <dbReference type="EMBL" id="NKE07356.1"/>
    </source>
</evidence>
<accession>A0A846U0J1</accession>
<dbReference type="Proteomes" id="UP000587942">
    <property type="component" value="Unassembled WGS sequence"/>
</dbReference>
<proteinExistence type="predicted"/>
<dbReference type="AlphaFoldDB" id="A0A846U0J1"/>
<reference evidence="1 2" key="1">
    <citation type="submission" date="2020-03" db="EMBL/GenBank/DDBJ databases">
        <authorList>
            <person name="Sun Q."/>
        </authorList>
    </citation>
    <scope>NUCLEOTIDE SEQUENCE [LARGE SCALE GENOMIC DNA]</scope>
    <source>
        <strain evidence="1 2">KACC 21451</strain>
    </source>
</reference>
<dbReference type="RefSeq" id="WP_167833760.1">
    <property type="nucleotide sequence ID" value="NZ_JAAVUM010000015.1"/>
</dbReference>
<evidence type="ECO:0000313" key="2">
    <source>
        <dbReference type="Proteomes" id="UP000587942"/>
    </source>
</evidence>
<gene>
    <name evidence="1" type="ORF">GWK17_18060</name>
</gene>